<gene>
    <name evidence="2" type="ORF">S-PM2d180</name>
    <name evidence="1" type="ORF">S-PM2p180</name>
</gene>
<evidence type="ECO:0000313" key="3">
    <source>
        <dbReference type="Proteomes" id="UP000000994"/>
    </source>
</evidence>
<dbReference type="RefSeq" id="YP_195215.1">
    <property type="nucleotide sequence ID" value="NC_006820.1"/>
</dbReference>
<dbReference type="Proteomes" id="UP000246186">
    <property type="component" value="Genome"/>
</dbReference>
<dbReference type="KEGG" id="vg:3260506"/>
<reference evidence="2 4" key="3">
    <citation type="journal article" date="2015" name="PLoS ONE">
        <title>Spontaneous Deletion of an "ORFanage" Region Facilitates Host Adaptation in a "Photosynthetic" Cyanophage.</title>
        <authorList>
            <person name="Puxty R.J."/>
            <person name="Perez-Sepulveda B."/>
            <person name="Rihtman B."/>
            <person name="Evans D.J."/>
            <person name="Millard A.D."/>
            <person name="Scanlan D.J."/>
        </authorList>
    </citation>
    <scope>NUCLEOTIDE SEQUENCE [LARGE SCALE GENOMIC DNA]</scope>
</reference>
<organismHost>
    <name type="scientific">Synechococcus</name>
    <dbReference type="NCBI Taxonomy" id="1129"/>
</organismHost>
<protein>
    <submittedName>
        <fullName evidence="1">Hypothetical-Protein / belonging to T4-LIKE GC: 684</fullName>
    </submittedName>
</protein>
<evidence type="ECO:0000313" key="4">
    <source>
        <dbReference type="Proteomes" id="UP000246186"/>
    </source>
</evidence>
<evidence type="ECO:0000313" key="1">
    <source>
        <dbReference type="EMBL" id="CAF34245.1"/>
    </source>
</evidence>
<reference evidence="1 3" key="1">
    <citation type="journal article" date="2004" name="Proc. Natl. Acad. Sci. U.S.A.">
        <title>Genetic organization of the psbAD region in phages infecting marine Synechococcus strains.</title>
        <authorList>
            <person name="Millard A."/>
            <person name="Clokie M.R."/>
            <person name="Shub D.A."/>
            <person name="Mann N.H."/>
        </authorList>
    </citation>
    <scope>NUCLEOTIDE SEQUENCE [LARGE SCALE GENOMIC DNA]</scope>
</reference>
<dbReference type="Proteomes" id="UP000000994">
    <property type="component" value="Segment"/>
</dbReference>
<evidence type="ECO:0000313" key="2">
    <source>
        <dbReference type="EMBL" id="CFW42392.1"/>
    </source>
</evidence>
<organism evidence="1 3">
    <name type="scientific">Synechococcus phage S-PM2</name>
    <dbReference type="NCBI Taxonomy" id="238854"/>
    <lineage>
        <taxon>Viruses</taxon>
        <taxon>Duplodnaviria</taxon>
        <taxon>Heunggongvirae</taxon>
        <taxon>Uroviricota</taxon>
        <taxon>Caudoviricetes</taxon>
        <taxon>Pantevenvirales</taxon>
        <taxon>Kyanoviridae</taxon>
        <taxon>Nodensvirus</taxon>
        <taxon>Nodensvirus spm2</taxon>
    </lineage>
</organism>
<reference evidence="2" key="4">
    <citation type="submission" date="2015-02" db="EMBL/GenBank/DDBJ databases">
        <authorList>
            <person name="Chooi Y.-H."/>
        </authorList>
    </citation>
    <scope>NUCLEOTIDE SEQUENCE</scope>
</reference>
<dbReference type="Gene3D" id="2.60.120.620">
    <property type="entry name" value="q2cbj1_9rhob like domain"/>
    <property type="match status" value="1"/>
</dbReference>
<proteinExistence type="predicted"/>
<accession>Q5GQF7</accession>
<dbReference type="EMBL" id="AJ630128">
    <property type="protein sequence ID" value="CAF34245.1"/>
    <property type="molecule type" value="Genomic_DNA"/>
</dbReference>
<keyword evidence="3" id="KW-1185">Reference proteome</keyword>
<dbReference type="EMBL" id="LN828717">
    <property type="protein sequence ID" value="CFW42392.1"/>
    <property type="molecule type" value="Genomic_DNA"/>
</dbReference>
<reference evidence="1 3" key="2">
    <citation type="journal article" date="2005" name="J. Bacteriol.">
        <title>The genome of S-PM2, a 'photosynthetic' T4-type bacteriophage that infects marine Synechococcus strains.</title>
        <authorList>
            <person name="Mann N.H."/>
            <person name="Clokie M.R."/>
            <person name="Millard A."/>
            <person name="Cook A."/>
            <person name="Wilson W.H."/>
            <person name="Wheatley P.J."/>
            <person name="Letarov A."/>
            <person name="Krisch H.M."/>
        </authorList>
    </citation>
    <scope>NUCLEOTIDE SEQUENCE</scope>
</reference>
<dbReference type="OrthoDB" id="18071at10239"/>
<sequence>MIIWQKNLSMEDGYVDQLKKFIIPLHHNKTNYFTTYGNTDGPVLTNSTIGNYIQQFYKKHIDQMAIELGILGHLSFKTSFWCQLYNSNTTSHVLHSHYGEGSSISWVHVLNAPSQKCFYFVDSLGNKIYPEKQSNFDLFAFPSWALHGVDPVEEPGIDRIIIAGNIYLRG</sequence>
<name>Q5GQF7_BPSYP</name>